<gene>
    <name evidence="1" type="ORF">Vadar_008001</name>
</gene>
<dbReference type="EMBL" id="CM037152">
    <property type="protein sequence ID" value="KAH7833599.1"/>
    <property type="molecule type" value="Genomic_DNA"/>
</dbReference>
<dbReference type="Proteomes" id="UP000828048">
    <property type="component" value="Chromosome 2"/>
</dbReference>
<accession>A0ACB7WYU5</accession>
<proteinExistence type="predicted"/>
<evidence type="ECO:0000313" key="2">
    <source>
        <dbReference type="Proteomes" id="UP000828048"/>
    </source>
</evidence>
<name>A0ACB7WYU5_9ERIC</name>
<keyword evidence="2" id="KW-1185">Reference proteome</keyword>
<comment type="caution">
    <text evidence="1">The sequence shown here is derived from an EMBL/GenBank/DDBJ whole genome shotgun (WGS) entry which is preliminary data.</text>
</comment>
<reference evidence="1 2" key="1">
    <citation type="journal article" date="2021" name="Hortic Res">
        <title>High-quality reference genome and annotation aids understanding of berry development for evergreen blueberry (Vaccinium darrowii).</title>
        <authorList>
            <person name="Yu J."/>
            <person name="Hulse-Kemp A.M."/>
            <person name="Babiker E."/>
            <person name="Staton M."/>
        </authorList>
    </citation>
    <scope>NUCLEOTIDE SEQUENCE [LARGE SCALE GENOMIC DNA]</scope>
    <source>
        <strain evidence="2">cv. NJ 8807/NJ 8810</strain>
        <tissue evidence="1">Young leaf</tissue>
    </source>
</reference>
<sequence length="530" mass="59629">MNQVKEIHPHSGSNAIGHPLCKTLCNGYPSPQEFFVSECVVNEEPHLRSYLEILLQLSTVALPSQAANMVFRVFLQWSNGLKSGILSHEDLSFLKDDDEQDMFRVKVSVLLQNLGIPALSEVITREAADHSLKADLLNWALPYAQRFIYNAHHDRYSQLEQTGFENLSHLQIVVVEKLFYRNVLTRSGIASKKRFECSCLLLGNVFYATRDSDSHALFMEFSRLLVEGTPALYLANFLHMITTMVESGSNEEQIEFLILNCQKVPKLPDDESVWSLPSVVPSSTKSKEAHTVLTVIPEQQNPTKSKRKGNWPPADWRTASGFNFPRFSRYRAEEAIPPPNKGVAYNPVPSEASDNKSVASLLGSANDSIDLVTPSDDLNLMVHKNTERDQFSFGTPNAEAAMLTGRLGELVAFNYFTTNFGAECVTWVNKDNETGLPYDIVIEEEGKSSEYIEVEATRSLKEDWFFISSRESQFAFENGESFSIVHVGLSDSNNNRARITVFKNPVRLCHQGKLQLDVMPKQLQEFSTIS</sequence>
<organism evidence="1 2">
    <name type="scientific">Vaccinium darrowii</name>
    <dbReference type="NCBI Taxonomy" id="229202"/>
    <lineage>
        <taxon>Eukaryota</taxon>
        <taxon>Viridiplantae</taxon>
        <taxon>Streptophyta</taxon>
        <taxon>Embryophyta</taxon>
        <taxon>Tracheophyta</taxon>
        <taxon>Spermatophyta</taxon>
        <taxon>Magnoliopsida</taxon>
        <taxon>eudicotyledons</taxon>
        <taxon>Gunneridae</taxon>
        <taxon>Pentapetalae</taxon>
        <taxon>asterids</taxon>
        <taxon>Ericales</taxon>
        <taxon>Ericaceae</taxon>
        <taxon>Vaccinioideae</taxon>
        <taxon>Vaccinieae</taxon>
        <taxon>Vaccinium</taxon>
    </lineage>
</organism>
<evidence type="ECO:0000313" key="1">
    <source>
        <dbReference type="EMBL" id="KAH7833599.1"/>
    </source>
</evidence>
<protein>
    <submittedName>
        <fullName evidence="1">Uncharacterized protein</fullName>
    </submittedName>
</protein>